<name>A0A0A9F0N4_ARUDO</name>
<proteinExistence type="predicted"/>
<sequence>MMKQKNFLESLISWNTYLLTNSFCSLHQGTTETFSVCLSDPQPHILSIIGSLGAAPGPVLRGLSGCPARLALQVVEDQCARRTEAVFRQSQICTQGHVFSST</sequence>
<protein>
    <submittedName>
        <fullName evidence="1">Uncharacterized protein</fullName>
    </submittedName>
</protein>
<evidence type="ECO:0000313" key="1">
    <source>
        <dbReference type="EMBL" id="JAE05902.1"/>
    </source>
</evidence>
<reference evidence="1" key="2">
    <citation type="journal article" date="2015" name="Data Brief">
        <title>Shoot transcriptome of the giant reed, Arundo donax.</title>
        <authorList>
            <person name="Barrero R.A."/>
            <person name="Guerrero F.D."/>
            <person name="Moolhuijzen P."/>
            <person name="Goolsby J.A."/>
            <person name="Tidwell J."/>
            <person name="Bellgard S.E."/>
            <person name="Bellgard M.I."/>
        </authorList>
    </citation>
    <scope>NUCLEOTIDE SEQUENCE</scope>
    <source>
        <tissue evidence="1">Shoot tissue taken approximately 20 cm above the soil surface</tissue>
    </source>
</reference>
<dbReference type="AlphaFoldDB" id="A0A0A9F0N4"/>
<accession>A0A0A9F0N4</accession>
<dbReference type="EMBL" id="GBRH01191994">
    <property type="protein sequence ID" value="JAE05902.1"/>
    <property type="molecule type" value="Transcribed_RNA"/>
</dbReference>
<organism evidence="1">
    <name type="scientific">Arundo donax</name>
    <name type="common">Giant reed</name>
    <name type="synonym">Donax arundinaceus</name>
    <dbReference type="NCBI Taxonomy" id="35708"/>
    <lineage>
        <taxon>Eukaryota</taxon>
        <taxon>Viridiplantae</taxon>
        <taxon>Streptophyta</taxon>
        <taxon>Embryophyta</taxon>
        <taxon>Tracheophyta</taxon>
        <taxon>Spermatophyta</taxon>
        <taxon>Magnoliopsida</taxon>
        <taxon>Liliopsida</taxon>
        <taxon>Poales</taxon>
        <taxon>Poaceae</taxon>
        <taxon>PACMAD clade</taxon>
        <taxon>Arundinoideae</taxon>
        <taxon>Arundineae</taxon>
        <taxon>Arundo</taxon>
    </lineage>
</organism>
<reference evidence="1" key="1">
    <citation type="submission" date="2014-09" db="EMBL/GenBank/DDBJ databases">
        <authorList>
            <person name="Magalhaes I.L.F."/>
            <person name="Oliveira U."/>
            <person name="Santos F.R."/>
            <person name="Vidigal T.H.D.A."/>
            <person name="Brescovit A.D."/>
            <person name="Santos A.J."/>
        </authorList>
    </citation>
    <scope>NUCLEOTIDE SEQUENCE</scope>
    <source>
        <tissue evidence="1">Shoot tissue taken approximately 20 cm above the soil surface</tissue>
    </source>
</reference>